<reference evidence="2 3" key="1">
    <citation type="journal article" date="2019" name="Commun. Biol.">
        <title>The bagworm genome reveals a unique fibroin gene that provides high tensile strength.</title>
        <authorList>
            <person name="Kono N."/>
            <person name="Nakamura H."/>
            <person name="Ohtoshi R."/>
            <person name="Tomita M."/>
            <person name="Numata K."/>
            <person name="Arakawa K."/>
        </authorList>
    </citation>
    <scope>NUCLEOTIDE SEQUENCE [LARGE SCALE GENOMIC DNA]</scope>
</reference>
<proteinExistence type="predicted"/>
<evidence type="ECO:0000313" key="3">
    <source>
        <dbReference type="Proteomes" id="UP000299102"/>
    </source>
</evidence>
<gene>
    <name evidence="2" type="ORF">EVAR_22520_1</name>
</gene>
<keyword evidence="3" id="KW-1185">Reference proteome</keyword>
<comment type="caution">
    <text evidence="2">The sequence shown here is derived from an EMBL/GenBank/DDBJ whole genome shotgun (WGS) entry which is preliminary data.</text>
</comment>
<keyword evidence="1" id="KW-1133">Transmembrane helix</keyword>
<keyword evidence="1" id="KW-0472">Membrane</keyword>
<sequence length="110" mass="12414">MVSKGIDPPACDEPERASRMIDHSIFVCLVRMARTRRVHNSKEDVSLTLGLADVPVGFAVLFIELLLLISYTERTRRWKGSENRSRNENYRKKPTIDSYVYEGAAAGGTL</sequence>
<accession>A0A4C1U8I4</accession>
<protein>
    <submittedName>
        <fullName evidence="2">Uncharacterized protein</fullName>
    </submittedName>
</protein>
<evidence type="ECO:0000256" key="1">
    <source>
        <dbReference type="SAM" id="Phobius"/>
    </source>
</evidence>
<evidence type="ECO:0000313" key="2">
    <source>
        <dbReference type="EMBL" id="GBP22234.1"/>
    </source>
</evidence>
<dbReference type="Proteomes" id="UP000299102">
    <property type="component" value="Unassembled WGS sequence"/>
</dbReference>
<dbReference type="AlphaFoldDB" id="A0A4C1U8I4"/>
<name>A0A4C1U8I4_EUMVA</name>
<dbReference type="EMBL" id="BGZK01000138">
    <property type="protein sequence ID" value="GBP22234.1"/>
    <property type="molecule type" value="Genomic_DNA"/>
</dbReference>
<keyword evidence="1" id="KW-0812">Transmembrane</keyword>
<organism evidence="2 3">
    <name type="scientific">Eumeta variegata</name>
    <name type="common">Bagworm moth</name>
    <name type="synonym">Eumeta japonica</name>
    <dbReference type="NCBI Taxonomy" id="151549"/>
    <lineage>
        <taxon>Eukaryota</taxon>
        <taxon>Metazoa</taxon>
        <taxon>Ecdysozoa</taxon>
        <taxon>Arthropoda</taxon>
        <taxon>Hexapoda</taxon>
        <taxon>Insecta</taxon>
        <taxon>Pterygota</taxon>
        <taxon>Neoptera</taxon>
        <taxon>Endopterygota</taxon>
        <taxon>Lepidoptera</taxon>
        <taxon>Glossata</taxon>
        <taxon>Ditrysia</taxon>
        <taxon>Tineoidea</taxon>
        <taxon>Psychidae</taxon>
        <taxon>Oiketicinae</taxon>
        <taxon>Eumeta</taxon>
    </lineage>
</organism>
<feature type="transmembrane region" description="Helical" evidence="1">
    <location>
        <begin position="47"/>
        <end position="69"/>
    </location>
</feature>